<evidence type="ECO:0000313" key="2">
    <source>
        <dbReference type="Proteomes" id="UP001303046"/>
    </source>
</evidence>
<dbReference type="EMBL" id="JAVFWL010000001">
    <property type="protein sequence ID" value="KAK6729021.1"/>
    <property type="molecule type" value="Genomic_DNA"/>
</dbReference>
<reference evidence="1 2" key="1">
    <citation type="submission" date="2023-08" db="EMBL/GenBank/DDBJ databases">
        <title>A Necator americanus chromosomal reference genome.</title>
        <authorList>
            <person name="Ilik V."/>
            <person name="Petrzelkova K.J."/>
            <person name="Pardy F."/>
            <person name="Fuh T."/>
            <person name="Niatou-Singa F.S."/>
            <person name="Gouil Q."/>
            <person name="Baker L."/>
            <person name="Ritchie M.E."/>
            <person name="Jex A.R."/>
            <person name="Gazzola D."/>
            <person name="Li H."/>
            <person name="Toshio Fujiwara R."/>
            <person name="Zhan B."/>
            <person name="Aroian R.V."/>
            <person name="Pafco B."/>
            <person name="Schwarz E.M."/>
        </authorList>
    </citation>
    <scope>NUCLEOTIDE SEQUENCE [LARGE SCALE GENOMIC DNA]</scope>
    <source>
        <strain evidence="1 2">Aroian</strain>
        <tissue evidence="1">Whole animal</tissue>
    </source>
</reference>
<organism evidence="1 2">
    <name type="scientific">Necator americanus</name>
    <name type="common">Human hookworm</name>
    <dbReference type="NCBI Taxonomy" id="51031"/>
    <lineage>
        <taxon>Eukaryota</taxon>
        <taxon>Metazoa</taxon>
        <taxon>Ecdysozoa</taxon>
        <taxon>Nematoda</taxon>
        <taxon>Chromadorea</taxon>
        <taxon>Rhabditida</taxon>
        <taxon>Rhabditina</taxon>
        <taxon>Rhabditomorpha</taxon>
        <taxon>Strongyloidea</taxon>
        <taxon>Ancylostomatidae</taxon>
        <taxon>Bunostominae</taxon>
        <taxon>Necator</taxon>
    </lineage>
</organism>
<name>A0ABR1BRI4_NECAM</name>
<dbReference type="Proteomes" id="UP001303046">
    <property type="component" value="Unassembled WGS sequence"/>
</dbReference>
<evidence type="ECO:0000313" key="1">
    <source>
        <dbReference type="EMBL" id="KAK6729021.1"/>
    </source>
</evidence>
<comment type="caution">
    <text evidence="1">The sequence shown here is derived from an EMBL/GenBank/DDBJ whole genome shotgun (WGS) entry which is preliminary data.</text>
</comment>
<sequence length="131" mass="14760">MDVDGFGWSPGTICAVDDTALYEAYQHCMMLNKQVVLCTSRGSSGFITLTPAIHTVHGHDNEGNLEAASVDPTLCRRFHARAGDDLQKQVQSWKDWLQRHGLRLNVSKNEYMERGRRREDGSVRVDGIELN</sequence>
<keyword evidence="2" id="KW-1185">Reference proteome</keyword>
<protein>
    <submittedName>
        <fullName evidence="1">Uncharacterized protein</fullName>
    </submittedName>
</protein>
<proteinExistence type="predicted"/>
<gene>
    <name evidence="1" type="primary">Necator_chrI.g2339</name>
    <name evidence="1" type="ORF">RB195_006212</name>
</gene>
<accession>A0ABR1BRI4</accession>